<accession>A0ABX4YNM4</accession>
<evidence type="ECO:0000313" key="1">
    <source>
        <dbReference type="EMBL" id="PNV76852.1"/>
    </source>
</evidence>
<comment type="caution">
    <text evidence="1">The sequence shown here is derived from an EMBL/GenBank/DDBJ whole genome shotgun (WGS) entry which is preliminary data.</text>
</comment>
<evidence type="ECO:0000313" key="2">
    <source>
        <dbReference type="Proteomes" id="UP000094669"/>
    </source>
</evidence>
<gene>
    <name evidence="1" type="ORF">BES34_000780</name>
</gene>
<keyword evidence="2" id="KW-1185">Reference proteome</keyword>
<sequence length="76" mass="8855">MYHKGKLYFSLLSWGESVYRIKLKEAVSICSTNGGKISFRSALTFSFIFQNRFRLPIRSWNDFEAVGTNFTDISYL</sequence>
<reference evidence="1" key="1">
    <citation type="submission" date="2018-01" db="EMBL/GenBank/DDBJ databases">
        <title>Genomic characterization of Leptospira inadai serogroup Lyme isolated from captured rat in Brazil and comparative analysis with human reference strain.</title>
        <authorList>
            <person name="Moreno L.Z."/>
            <person name="Loureiro A.P."/>
            <person name="Miraglia F."/>
            <person name="Kremer F.S."/>
            <person name="Eslabao M.R."/>
            <person name="Dellagostin O.A."/>
            <person name="Lilenbaum W."/>
            <person name="Moreno A.M."/>
        </authorList>
    </citation>
    <scope>NUCLEOTIDE SEQUENCE [LARGE SCALE GENOMIC DNA]</scope>
    <source>
        <strain evidence="1">M34/99</strain>
    </source>
</reference>
<name>A0ABX4YNM4_9LEPT</name>
<dbReference type="Proteomes" id="UP000094669">
    <property type="component" value="Unassembled WGS sequence"/>
</dbReference>
<organism evidence="1 2">
    <name type="scientific">Leptospira inadai serovar Lyme</name>
    <dbReference type="NCBI Taxonomy" id="293084"/>
    <lineage>
        <taxon>Bacteria</taxon>
        <taxon>Pseudomonadati</taxon>
        <taxon>Spirochaetota</taxon>
        <taxon>Spirochaetia</taxon>
        <taxon>Leptospirales</taxon>
        <taxon>Leptospiraceae</taxon>
        <taxon>Leptospira</taxon>
    </lineage>
</organism>
<proteinExistence type="predicted"/>
<protein>
    <submittedName>
        <fullName evidence="1">Uncharacterized protein</fullName>
    </submittedName>
</protein>
<dbReference type="EMBL" id="MCRM02000001">
    <property type="protein sequence ID" value="PNV76852.1"/>
    <property type="molecule type" value="Genomic_DNA"/>
</dbReference>